<organism evidence="2 3">
    <name type="scientific">Schleiferilactobacillus shenzhenensis LY-73</name>
    <dbReference type="NCBI Taxonomy" id="1231336"/>
    <lineage>
        <taxon>Bacteria</taxon>
        <taxon>Bacillati</taxon>
        <taxon>Bacillota</taxon>
        <taxon>Bacilli</taxon>
        <taxon>Lactobacillales</taxon>
        <taxon>Lactobacillaceae</taxon>
        <taxon>Schleiferilactobacillus</taxon>
    </lineage>
</organism>
<dbReference type="PANTHER" id="PTHR30037">
    <property type="entry name" value="DNA-3-METHYLADENINE GLYCOSYLASE 1"/>
    <property type="match status" value="1"/>
</dbReference>
<dbReference type="PANTHER" id="PTHR30037:SF4">
    <property type="entry name" value="DNA-3-METHYLADENINE GLYCOSYLASE I"/>
    <property type="match status" value="1"/>
</dbReference>
<dbReference type="SUPFAM" id="SSF48150">
    <property type="entry name" value="DNA-glycosylase"/>
    <property type="match status" value="1"/>
</dbReference>
<evidence type="ECO:0000256" key="1">
    <source>
        <dbReference type="PIRSR" id="PIRSR605019-1"/>
    </source>
</evidence>
<dbReference type="EMBL" id="KI271593">
    <property type="protein sequence ID" value="ERL64757.1"/>
    <property type="molecule type" value="Genomic_DNA"/>
</dbReference>
<evidence type="ECO:0000313" key="2">
    <source>
        <dbReference type="EMBL" id="ERL64757.1"/>
    </source>
</evidence>
<dbReference type="GO" id="GO:0008725">
    <property type="term" value="F:DNA-3-methyladenine glycosylase activity"/>
    <property type="evidence" value="ECO:0007669"/>
    <property type="project" value="InterPro"/>
</dbReference>
<keyword evidence="1" id="KW-0862">Zinc</keyword>
<feature type="binding site" evidence="1">
    <location>
        <position position="19"/>
    </location>
    <ligand>
        <name>Zn(2+)</name>
        <dbReference type="ChEBI" id="CHEBI:29105"/>
    </ligand>
</feature>
<protein>
    <submittedName>
        <fullName evidence="2">DNA-3-methyladenine glycosylase I</fullName>
    </submittedName>
</protein>
<dbReference type="InterPro" id="IPR011257">
    <property type="entry name" value="DNA_glycosylase"/>
</dbReference>
<dbReference type="HOGENOM" id="CLU_083758_1_0_9"/>
<sequence>MKKEGRAMAEERNGAAEYHAMFGQPTHDDRRLFEFLVVAVFQPGLSWKAAAGKIPVFERVFAGFDPAVVAGFDEETIEEIERDPEMIRNPRKIRAIVTNARAIVQLAPEFKNFADYWWSFAPSTDNIVRGPVNGQAGLGAVVAKDMKKRGFTFVGPTTIELMLVGTGVLQHERD</sequence>
<dbReference type="Gene3D" id="1.10.340.30">
    <property type="entry name" value="Hypothetical protein, domain 2"/>
    <property type="match status" value="1"/>
</dbReference>
<keyword evidence="1" id="KW-0479">Metal-binding</keyword>
<accession>U4TTH9</accession>
<dbReference type="eggNOG" id="COG2818">
    <property type="taxonomic scope" value="Bacteria"/>
</dbReference>
<reference evidence="3" key="1">
    <citation type="journal article" date="2013" name="Genome Announc.">
        <title>Whole-Genome Sequencing of Lactobacillus shenzhenensis Strain LY-73T.</title>
        <authorList>
            <person name="Lin Z."/>
            <person name="Liu Z."/>
            <person name="Yang R."/>
            <person name="Zou Y."/>
            <person name="Wan D."/>
            <person name="Chen J."/>
            <person name="Guo M."/>
            <person name="Zhao J."/>
            <person name="Fang C."/>
            <person name="Yang R."/>
            <person name="Liu F."/>
        </authorList>
    </citation>
    <scope>NUCLEOTIDE SEQUENCE [LARGE SCALE GENOMIC DNA]</scope>
    <source>
        <strain evidence="3">LY-73</strain>
    </source>
</reference>
<gene>
    <name evidence="2" type="ORF">L248_0676</name>
</gene>
<dbReference type="InterPro" id="IPR005019">
    <property type="entry name" value="Adenine_glyco"/>
</dbReference>
<name>U4TTH9_9LACO</name>
<keyword evidence="3" id="KW-1185">Reference proteome</keyword>
<dbReference type="AlphaFoldDB" id="U4TTH9"/>
<dbReference type="Pfam" id="PF03352">
    <property type="entry name" value="Adenine_glyco"/>
    <property type="match status" value="1"/>
</dbReference>
<dbReference type="STRING" id="1231336.L248_0676"/>
<proteinExistence type="predicted"/>
<dbReference type="GO" id="GO:0006284">
    <property type="term" value="P:base-excision repair"/>
    <property type="evidence" value="ECO:0007669"/>
    <property type="project" value="InterPro"/>
</dbReference>
<dbReference type="InterPro" id="IPR052891">
    <property type="entry name" value="DNA-3mA_glycosylase"/>
</dbReference>
<evidence type="ECO:0000313" key="3">
    <source>
        <dbReference type="Proteomes" id="UP000030647"/>
    </source>
</evidence>
<dbReference type="Proteomes" id="UP000030647">
    <property type="component" value="Unassembled WGS sequence"/>
</dbReference>
<dbReference type="GO" id="GO:0046872">
    <property type="term" value="F:metal ion binding"/>
    <property type="evidence" value="ECO:0007669"/>
    <property type="project" value="UniProtKB-KW"/>
</dbReference>